<evidence type="ECO:0000256" key="4">
    <source>
        <dbReference type="ARBA" id="ARBA00022723"/>
    </source>
</evidence>
<feature type="region of interest" description="Disordered" evidence="10">
    <location>
        <begin position="196"/>
        <end position="279"/>
    </location>
</feature>
<dbReference type="Proteomes" id="UP000198341">
    <property type="component" value="Chromosome 4"/>
</dbReference>
<evidence type="ECO:0000313" key="12">
    <source>
        <dbReference type="EMBL" id="CCO16120.1"/>
    </source>
</evidence>
<evidence type="ECO:0000256" key="2">
    <source>
        <dbReference type="ARBA" id="ARBA00001946"/>
    </source>
</evidence>
<feature type="compositionally biased region" description="Basic and acidic residues" evidence="10">
    <location>
        <begin position="215"/>
        <end position="228"/>
    </location>
</feature>
<protein>
    <recommendedName>
        <fullName evidence="3">protein-serine/threonine phosphatase</fullName>
        <ecNumber evidence="3">3.1.3.16</ecNumber>
    </recommendedName>
</protein>
<evidence type="ECO:0000256" key="5">
    <source>
        <dbReference type="ARBA" id="ARBA00022801"/>
    </source>
</evidence>
<dbReference type="GO" id="GO:0004722">
    <property type="term" value="F:protein serine/threonine phosphatase activity"/>
    <property type="evidence" value="ECO:0007669"/>
    <property type="project" value="UniProtKB-EC"/>
</dbReference>
<sequence length="598" mass="65739">MARRNHQPVRVSMDESKRDVVRTTKALIGSLTIKYSVVCQEGCYPDKKKHANQDAFCASAMHGGESLLLGVFDGHGQEGESCAQIASNIFPQILTQLSREKAEKVKMEMTTMRGDEEDDGDGENESESAQTEEERLMRLSSSGSEANTKRTNTTAKKRDRYKFLTETDLEVKNHCDSPQSNLNSLADRTKRGGLLFSGGLGLGGGGGSSSNSNSSRERSEEDSHRGEEGSSGADMDINPTNMVVKDNDISSPSSGRASYTSEDYDDDNNNTKTTKKAGTRTTTHFDEHIYSNAFRTANSIVVKTLGTKCYASGTTAVTALFGKDNIVRFGNVGDSRIICAMSDSDVMTRNKNWKAVQLTRDQTCFRRDERDRMRKESSKELSFASIGMVLGECEFHEDFEETQDLQTGVAGERCDDPPRVFLGGHKFPGCAFTRSLGDSIAKELGVSAEPELTHHDLNDGKTKCIIIASDGVFEFVSNEEVVGICEEFYPDCDRASKEIVKLSYNKWAIEDERADDVTVIVAYVSSTNDVDMLARDEDESSDDDDDDDGDDAYLSSSSSLDDGDDYDDGADEIDENSSPSSAVTIRERLQSVNIFGRR</sequence>
<evidence type="ECO:0000259" key="11">
    <source>
        <dbReference type="PROSITE" id="PS51746"/>
    </source>
</evidence>
<dbReference type="InterPro" id="IPR001932">
    <property type="entry name" value="PPM-type_phosphatase-like_dom"/>
</dbReference>
<dbReference type="PROSITE" id="PS51746">
    <property type="entry name" value="PPM_2"/>
    <property type="match status" value="1"/>
</dbReference>
<evidence type="ECO:0000256" key="8">
    <source>
        <dbReference type="ARBA" id="ARBA00023211"/>
    </source>
</evidence>
<keyword evidence="8" id="KW-0464">Manganese</keyword>
<dbReference type="RefSeq" id="XP_007513595.1">
    <property type="nucleotide sequence ID" value="XM_007513533.1"/>
</dbReference>
<dbReference type="InterPro" id="IPR036457">
    <property type="entry name" value="PPM-type-like_dom_sf"/>
</dbReference>
<feature type="compositionally biased region" description="Polar residues" evidence="10">
    <location>
        <begin position="249"/>
        <end position="261"/>
    </location>
</feature>
<keyword evidence="7 9" id="KW-0904">Protein phosphatase</keyword>
<dbReference type="SUPFAM" id="SSF81606">
    <property type="entry name" value="PP2C-like"/>
    <property type="match status" value="1"/>
</dbReference>
<comment type="cofactor">
    <cofactor evidence="1">
        <name>Mn(2+)</name>
        <dbReference type="ChEBI" id="CHEBI:29035"/>
    </cofactor>
</comment>
<dbReference type="eggNOG" id="KOG0698">
    <property type="taxonomic scope" value="Eukaryota"/>
</dbReference>
<dbReference type="Gene3D" id="3.60.40.10">
    <property type="entry name" value="PPM-type phosphatase domain"/>
    <property type="match status" value="2"/>
</dbReference>
<dbReference type="Pfam" id="PF00481">
    <property type="entry name" value="PP2C"/>
    <property type="match status" value="1"/>
</dbReference>
<gene>
    <name evidence="12" type="ORF">Bathy04g02160</name>
</gene>
<evidence type="ECO:0000256" key="7">
    <source>
        <dbReference type="ARBA" id="ARBA00022912"/>
    </source>
</evidence>
<dbReference type="OrthoDB" id="10264738at2759"/>
<keyword evidence="5 9" id="KW-0378">Hydrolase</keyword>
<accession>K8EUI0</accession>
<keyword evidence="6" id="KW-0460">Magnesium</keyword>
<evidence type="ECO:0000256" key="3">
    <source>
        <dbReference type="ARBA" id="ARBA00013081"/>
    </source>
</evidence>
<dbReference type="EC" id="3.1.3.16" evidence="3"/>
<dbReference type="CDD" id="cd00143">
    <property type="entry name" value="PP2Cc"/>
    <property type="match status" value="1"/>
</dbReference>
<comment type="similarity">
    <text evidence="9">Belongs to the PP2C family.</text>
</comment>
<feature type="compositionally biased region" description="Gly residues" evidence="10">
    <location>
        <begin position="196"/>
        <end position="208"/>
    </location>
</feature>
<organism evidence="12 13">
    <name type="scientific">Bathycoccus prasinos</name>
    <dbReference type="NCBI Taxonomy" id="41875"/>
    <lineage>
        <taxon>Eukaryota</taxon>
        <taxon>Viridiplantae</taxon>
        <taxon>Chlorophyta</taxon>
        <taxon>Mamiellophyceae</taxon>
        <taxon>Mamiellales</taxon>
        <taxon>Bathycoccaceae</taxon>
        <taxon>Bathycoccus</taxon>
    </lineage>
</organism>
<evidence type="ECO:0000256" key="10">
    <source>
        <dbReference type="SAM" id="MobiDB-lite"/>
    </source>
</evidence>
<dbReference type="GO" id="GO:0046872">
    <property type="term" value="F:metal ion binding"/>
    <property type="evidence" value="ECO:0007669"/>
    <property type="project" value="UniProtKB-KW"/>
</dbReference>
<evidence type="ECO:0000313" key="13">
    <source>
        <dbReference type="Proteomes" id="UP000198341"/>
    </source>
</evidence>
<dbReference type="InterPro" id="IPR015655">
    <property type="entry name" value="PP2C"/>
</dbReference>
<keyword evidence="13" id="KW-1185">Reference proteome</keyword>
<dbReference type="GeneID" id="19016241"/>
<reference evidence="12 13" key="1">
    <citation type="submission" date="2011-10" db="EMBL/GenBank/DDBJ databases">
        <authorList>
            <person name="Genoscope - CEA"/>
        </authorList>
    </citation>
    <scope>NUCLEOTIDE SEQUENCE [LARGE SCALE GENOMIC DNA]</scope>
    <source>
        <strain evidence="12 13">RCC 1105</strain>
    </source>
</reference>
<keyword evidence="4" id="KW-0479">Metal-binding</keyword>
<dbReference type="AlphaFoldDB" id="K8EUI0"/>
<feature type="compositionally biased region" description="Acidic residues" evidence="10">
    <location>
        <begin position="561"/>
        <end position="575"/>
    </location>
</feature>
<comment type="cofactor">
    <cofactor evidence="2">
        <name>Mg(2+)</name>
        <dbReference type="ChEBI" id="CHEBI:18420"/>
    </cofactor>
</comment>
<evidence type="ECO:0000256" key="9">
    <source>
        <dbReference type="RuleBase" id="RU003465"/>
    </source>
</evidence>
<dbReference type="PANTHER" id="PTHR47992">
    <property type="entry name" value="PROTEIN PHOSPHATASE"/>
    <property type="match status" value="1"/>
</dbReference>
<dbReference type="PROSITE" id="PS01032">
    <property type="entry name" value="PPM_1"/>
    <property type="match status" value="1"/>
</dbReference>
<dbReference type="SMART" id="SM00332">
    <property type="entry name" value="PP2Cc"/>
    <property type="match status" value="1"/>
</dbReference>
<proteinExistence type="inferred from homology"/>
<feature type="compositionally biased region" description="Acidic residues" evidence="10">
    <location>
        <begin position="536"/>
        <end position="551"/>
    </location>
</feature>
<feature type="region of interest" description="Disordered" evidence="10">
    <location>
        <begin position="111"/>
        <end position="159"/>
    </location>
</feature>
<feature type="compositionally biased region" description="Acidic residues" evidence="10">
    <location>
        <begin position="115"/>
        <end position="126"/>
    </location>
</feature>
<dbReference type="EMBL" id="FO082275">
    <property type="protein sequence ID" value="CCO16120.1"/>
    <property type="molecule type" value="Genomic_DNA"/>
</dbReference>
<dbReference type="InterPro" id="IPR000222">
    <property type="entry name" value="PP2C_BS"/>
</dbReference>
<dbReference type="KEGG" id="bpg:Bathy04g02160"/>
<feature type="domain" description="PPM-type phosphatase" evidence="11">
    <location>
        <begin position="34"/>
        <end position="524"/>
    </location>
</feature>
<evidence type="ECO:0000256" key="1">
    <source>
        <dbReference type="ARBA" id="ARBA00001936"/>
    </source>
</evidence>
<evidence type="ECO:0000256" key="6">
    <source>
        <dbReference type="ARBA" id="ARBA00022842"/>
    </source>
</evidence>
<feature type="region of interest" description="Disordered" evidence="10">
    <location>
        <begin position="531"/>
        <end position="585"/>
    </location>
</feature>
<dbReference type="STRING" id="41875.K8EUI0"/>
<name>K8EUI0_9CHLO</name>